<dbReference type="Gene3D" id="3.80.10.10">
    <property type="entry name" value="Ribonuclease Inhibitor"/>
    <property type="match status" value="3"/>
</dbReference>
<proteinExistence type="predicted"/>
<evidence type="ECO:0000256" key="1">
    <source>
        <dbReference type="ARBA" id="ARBA00022614"/>
    </source>
</evidence>
<gene>
    <name evidence="4" type="ORF">ACJMK2_004615</name>
</gene>
<accession>A0ABD3Y3J3</accession>
<dbReference type="SUPFAM" id="SSF52058">
    <property type="entry name" value="L domain-like"/>
    <property type="match status" value="1"/>
</dbReference>
<dbReference type="InterPro" id="IPR001611">
    <property type="entry name" value="Leu-rich_rpt"/>
</dbReference>
<protein>
    <recommendedName>
        <fullName evidence="6">Tubulin-specific chaperone cofactor E-like protein</fullName>
    </recommendedName>
</protein>
<evidence type="ECO:0000313" key="5">
    <source>
        <dbReference type="Proteomes" id="UP001634394"/>
    </source>
</evidence>
<evidence type="ECO:0008006" key="6">
    <source>
        <dbReference type="Google" id="ProtNLM"/>
    </source>
</evidence>
<dbReference type="EMBL" id="JBJQND010000001">
    <property type="protein sequence ID" value="KAL3892405.1"/>
    <property type="molecule type" value="Genomic_DNA"/>
</dbReference>
<feature type="region of interest" description="Disordered" evidence="3">
    <location>
        <begin position="316"/>
        <end position="364"/>
    </location>
</feature>
<dbReference type="Proteomes" id="UP001634394">
    <property type="component" value="Unassembled WGS sequence"/>
</dbReference>
<evidence type="ECO:0000313" key="4">
    <source>
        <dbReference type="EMBL" id="KAL3892405.1"/>
    </source>
</evidence>
<reference evidence="4 5" key="1">
    <citation type="submission" date="2024-11" db="EMBL/GenBank/DDBJ databases">
        <title>Chromosome-level genome assembly of the freshwater bivalve Anodonta woodiana.</title>
        <authorList>
            <person name="Chen X."/>
        </authorList>
    </citation>
    <scope>NUCLEOTIDE SEQUENCE [LARGE SCALE GENOMIC DNA]</scope>
    <source>
        <strain evidence="4">MN2024</strain>
        <tissue evidence="4">Gills</tissue>
    </source>
</reference>
<keyword evidence="2" id="KW-0677">Repeat</keyword>
<keyword evidence="5" id="KW-1185">Reference proteome</keyword>
<feature type="compositionally biased region" description="Basic and acidic residues" evidence="3">
    <location>
        <begin position="316"/>
        <end position="348"/>
    </location>
</feature>
<dbReference type="AlphaFoldDB" id="A0ABD3Y3J3"/>
<name>A0ABD3Y3J3_SINWO</name>
<sequence>METERKRRSRKRTVSFTEALREKYCSNQDVCTQGFVIVFQGRHKANDPDAELGYLQNVVLCNNHISKAGLPADGLCSLCPNVVDLDLSGNLFTSWNEVLPILCQLKHLKFFNLSYNKIKESRDLLYSRSGALPSVENLVLNSTQVPFEDVLHLSTLMPNLKELHICNNDYVVLHERNHAGLKTVQCLRLNNNKISSWSEIWKLRSLPNLHTLILSGNPLRDVFCRKTESSHNIDNVNLDENRNETLSDCSSILDELILHVAEGTIKPSAGGTDVMWERNNTFNWCRNLIEKILADIVQDFSLSRCQCQNVSIEKAHDDKEFSAGSQEHEDFRASSKNGDHHFNDNQDRHRNKTTCDKGNNNATHEQKIEPIISNEIRLDMNYVMSKPDSESVITLEDRFNACDQCEVKTRSHMDTGQKFSNNNCMMDTINTIKQEKCETSGNLDRDMEQAFEKLETLCVSETELHHWDHLKSLSEFPSLKSVRIKNVLIASDLSPEETRKLFIASLPNIKFLNGSEVLQKERDNAERNFLRYFSDKEDKPSRFYELQEKHGVLKPLVDIDLGARFQEWVTLNFVLHSKTVFTEKVHVVQSIGRLKLLIAERLCLYASLRNLRLYHKLCGPHHDIQNEPDLQELRFDTLPMSRFDVMEGDEIHIDVHDEFQSGYLNYIFIKNYI</sequence>
<organism evidence="4 5">
    <name type="scientific">Sinanodonta woodiana</name>
    <name type="common">Chinese pond mussel</name>
    <name type="synonym">Anodonta woodiana</name>
    <dbReference type="NCBI Taxonomy" id="1069815"/>
    <lineage>
        <taxon>Eukaryota</taxon>
        <taxon>Metazoa</taxon>
        <taxon>Spiralia</taxon>
        <taxon>Lophotrochozoa</taxon>
        <taxon>Mollusca</taxon>
        <taxon>Bivalvia</taxon>
        <taxon>Autobranchia</taxon>
        <taxon>Heteroconchia</taxon>
        <taxon>Palaeoheterodonta</taxon>
        <taxon>Unionida</taxon>
        <taxon>Unionoidea</taxon>
        <taxon>Unionidae</taxon>
        <taxon>Unioninae</taxon>
        <taxon>Sinanodonta</taxon>
    </lineage>
</organism>
<dbReference type="PANTHER" id="PTHR18849:SF0">
    <property type="entry name" value="CILIA- AND FLAGELLA-ASSOCIATED PROTEIN 410-RELATED"/>
    <property type="match status" value="1"/>
</dbReference>
<dbReference type="InterPro" id="IPR032675">
    <property type="entry name" value="LRR_dom_sf"/>
</dbReference>
<evidence type="ECO:0000256" key="2">
    <source>
        <dbReference type="ARBA" id="ARBA00022737"/>
    </source>
</evidence>
<evidence type="ECO:0000256" key="3">
    <source>
        <dbReference type="SAM" id="MobiDB-lite"/>
    </source>
</evidence>
<dbReference type="Pfam" id="PF13855">
    <property type="entry name" value="LRR_8"/>
    <property type="match status" value="1"/>
</dbReference>
<keyword evidence="1" id="KW-0433">Leucine-rich repeat</keyword>
<dbReference type="PANTHER" id="PTHR18849">
    <property type="entry name" value="LEUCINE RICH REPEAT PROTEIN"/>
    <property type="match status" value="1"/>
</dbReference>
<comment type="caution">
    <text evidence="4">The sequence shown here is derived from an EMBL/GenBank/DDBJ whole genome shotgun (WGS) entry which is preliminary data.</text>
</comment>